<evidence type="ECO:0000313" key="2">
    <source>
        <dbReference type="Proteomes" id="UP000499080"/>
    </source>
</evidence>
<comment type="caution">
    <text evidence="1">The sequence shown here is derived from an EMBL/GenBank/DDBJ whole genome shotgun (WGS) entry which is preliminary data.</text>
</comment>
<dbReference type="AlphaFoldDB" id="A0A4Y2WK67"/>
<protein>
    <submittedName>
        <fullName evidence="1">Uncharacterized protein</fullName>
    </submittedName>
</protein>
<accession>A0A4Y2WK67</accession>
<dbReference type="EMBL" id="BGPR01061819">
    <property type="protein sequence ID" value="GBO37411.1"/>
    <property type="molecule type" value="Genomic_DNA"/>
</dbReference>
<gene>
    <name evidence="1" type="ORF">AVEN_206208_1</name>
</gene>
<reference evidence="1 2" key="1">
    <citation type="journal article" date="2019" name="Sci. Rep.">
        <title>Orb-weaving spider Araneus ventricosus genome elucidates the spidroin gene catalogue.</title>
        <authorList>
            <person name="Kono N."/>
            <person name="Nakamura H."/>
            <person name="Ohtoshi R."/>
            <person name="Moran D.A.P."/>
            <person name="Shinohara A."/>
            <person name="Yoshida Y."/>
            <person name="Fujiwara M."/>
            <person name="Mori M."/>
            <person name="Tomita M."/>
            <person name="Arakawa K."/>
        </authorList>
    </citation>
    <scope>NUCLEOTIDE SEQUENCE [LARGE SCALE GENOMIC DNA]</scope>
</reference>
<keyword evidence="2" id="KW-1185">Reference proteome</keyword>
<organism evidence="1 2">
    <name type="scientific">Araneus ventricosus</name>
    <name type="common">Orbweaver spider</name>
    <name type="synonym">Epeira ventricosa</name>
    <dbReference type="NCBI Taxonomy" id="182803"/>
    <lineage>
        <taxon>Eukaryota</taxon>
        <taxon>Metazoa</taxon>
        <taxon>Ecdysozoa</taxon>
        <taxon>Arthropoda</taxon>
        <taxon>Chelicerata</taxon>
        <taxon>Arachnida</taxon>
        <taxon>Araneae</taxon>
        <taxon>Araneomorphae</taxon>
        <taxon>Entelegynae</taxon>
        <taxon>Araneoidea</taxon>
        <taxon>Araneidae</taxon>
        <taxon>Araneus</taxon>
    </lineage>
</organism>
<proteinExistence type="predicted"/>
<evidence type="ECO:0000313" key="1">
    <source>
        <dbReference type="EMBL" id="GBO37411.1"/>
    </source>
</evidence>
<name>A0A4Y2WK67_ARAVE</name>
<dbReference type="Proteomes" id="UP000499080">
    <property type="component" value="Unassembled WGS sequence"/>
</dbReference>
<sequence>MFHHTERTTGDSHLDVPSCGAYHRRLAPRCSIMRSVPPATRTYMFHHAERTTGDSHLHVPSCGAYHRRLAPTCSIMRSVPPMARN</sequence>